<name>A0A1I2KR26_9ACTN</name>
<protein>
    <submittedName>
        <fullName evidence="1">Uncharacterized protein</fullName>
    </submittedName>
</protein>
<dbReference type="Proteomes" id="UP000199645">
    <property type="component" value="Unassembled WGS sequence"/>
</dbReference>
<dbReference type="EMBL" id="FONV01000018">
    <property type="protein sequence ID" value="SFF69405.1"/>
    <property type="molecule type" value="Genomic_DNA"/>
</dbReference>
<keyword evidence="2" id="KW-1185">Reference proteome</keyword>
<gene>
    <name evidence="1" type="ORF">SAMN05421541_11854</name>
</gene>
<organism evidence="1 2">
    <name type="scientific">Actinoplanes philippinensis</name>
    <dbReference type="NCBI Taxonomy" id="35752"/>
    <lineage>
        <taxon>Bacteria</taxon>
        <taxon>Bacillati</taxon>
        <taxon>Actinomycetota</taxon>
        <taxon>Actinomycetes</taxon>
        <taxon>Micromonosporales</taxon>
        <taxon>Micromonosporaceae</taxon>
        <taxon>Actinoplanes</taxon>
    </lineage>
</organism>
<evidence type="ECO:0000313" key="1">
    <source>
        <dbReference type="EMBL" id="SFF69405.1"/>
    </source>
</evidence>
<accession>A0A1I2KR26</accession>
<proteinExistence type="predicted"/>
<dbReference type="RefSeq" id="WP_143134082.1">
    <property type="nucleotide sequence ID" value="NZ_BOMT01000090.1"/>
</dbReference>
<dbReference type="AlphaFoldDB" id="A0A1I2KR26"/>
<evidence type="ECO:0000313" key="2">
    <source>
        <dbReference type="Proteomes" id="UP000199645"/>
    </source>
</evidence>
<sequence length="208" mass="21780">MDWTVIGAMVALAALIVQGVVAFGKAGQEAGKLRQSGQSVRRIREQALARRWTWEPAAQTPTVPIGRMERLPDVRQRGAAHGRFRQREATVAVLAAVVPSGFTSHLEIDHGSTVLTLVITMETPELTGDLRLDARPGAAGYDVTGSLSALVTAEVLAALAGVQNPAVDVADGRASFLYTSLSGAADLDRLLAAGDDFLTGLSAGRPAV</sequence>
<reference evidence="1 2" key="1">
    <citation type="submission" date="2016-10" db="EMBL/GenBank/DDBJ databases">
        <authorList>
            <person name="de Groot N.N."/>
        </authorList>
    </citation>
    <scope>NUCLEOTIDE SEQUENCE [LARGE SCALE GENOMIC DNA]</scope>
    <source>
        <strain evidence="1 2">DSM 43019</strain>
    </source>
</reference>